<evidence type="ECO:0008006" key="6">
    <source>
        <dbReference type="Google" id="ProtNLM"/>
    </source>
</evidence>
<accession>A0A382VZB1</accession>
<proteinExistence type="predicted"/>
<reference evidence="5" key="1">
    <citation type="submission" date="2018-05" db="EMBL/GenBank/DDBJ databases">
        <authorList>
            <person name="Lanie J.A."/>
            <person name="Ng W.-L."/>
            <person name="Kazmierczak K.M."/>
            <person name="Andrzejewski T.M."/>
            <person name="Davidsen T.M."/>
            <person name="Wayne K.J."/>
            <person name="Tettelin H."/>
            <person name="Glass J.I."/>
            <person name="Rusch D."/>
            <person name="Podicherti R."/>
            <person name="Tsui H.-C.T."/>
            <person name="Winkler M.E."/>
        </authorList>
    </citation>
    <scope>NUCLEOTIDE SEQUENCE</scope>
</reference>
<dbReference type="SUPFAM" id="SSF46894">
    <property type="entry name" value="C-terminal effector domain of the bipartite response regulators"/>
    <property type="match status" value="1"/>
</dbReference>
<dbReference type="InterPro" id="IPR016032">
    <property type="entry name" value="Sig_transdc_resp-reg_C-effctor"/>
</dbReference>
<dbReference type="PANTHER" id="PTHR45566">
    <property type="entry name" value="HTH-TYPE TRANSCRIPTIONAL REGULATOR YHJB-RELATED"/>
    <property type="match status" value="1"/>
</dbReference>
<evidence type="ECO:0000256" key="2">
    <source>
        <dbReference type="ARBA" id="ARBA00023125"/>
    </source>
</evidence>
<protein>
    <recommendedName>
        <fullName evidence="6">HTH luxR-type domain-containing protein</fullName>
    </recommendedName>
</protein>
<keyword evidence="2" id="KW-0238">DNA-binding</keyword>
<dbReference type="InterPro" id="IPR000792">
    <property type="entry name" value="Tscrpt_reg_LuxR_C"/>
</dbReference>
<dbReference type="Pfam" id="PF00072">
    <property type="entry name" value="Response_reg"/>
    <property type="match status" value="1"/>
</dbReference>
<feature type="domain" description="Response regulatory" evidence="4">
    <location>
        <begin position="8"/>
        <end position="121"/>
    </location>
</feature>
<evidence type="ECO:0000259" key="3">
    <source>
        <dbReference type="PROSITE" id="PS50043"/>
    </source>
</evidence>
<dbReference type="SMART" id="SM00421">
    <property type="entry name" value="HTH_LUXR"/>
    <property type="match status" value="1"/>
</dbReference>
<dbReference type="InterPro" id="IPR058245">
    <property type="entry name" value="NreC/VraR/RcsB-like_REC"/>
</dbReference>
<evidence type="ECO:0000256" key="1">
    <source>
        <dbReference type="ARBA" id="ARBA00022553"/>
    </source>
</evidence>
<dbReference type="EMBL" id="UINC01155802">
    <property type="protein sequence ID" value="SVD51867.1"/>
    <property type="molecule type" value="Genomic_DNA"/>
</dbReference>
<dbReference type="SUPFAM" id="SSF52172">
    <property type="entry name" value="CheY-like"/>
    <property type="match status" value="1"/>
</dbReference>
<dbReference type="PROSITE" id="PS50110">
    <property type="entry name" value="RESPONSE_REGULATORY"/>
    <property type="match status" value="1"/>
</dbReference>
<dbReference type="Pfam" id="PF00196">
    <property type="entry name" value="GerE"/>
    <property type="match status" value="1"/>
</dbReference>
<dbReference type="PRINTS" id="PR00038">
    <property type="entry name" value="HTHLUXR"/>
</dbReference>
<dbReference type="InterPro" id="IPR051015">
    <property type="entry name" value="EvgA-like"/>
</dbReference>
<dbReference type="PROSITE" id="PS50043">
    <property type="entry name" value="HTH_LUXR_2"/>
    <property type="match status" value="1"/>
</dbReference>
<dbReference type="PROSITE" id="PS00622">
    <property type="entry name" value="HTH_LUXR_1"/>
    <property type="match status" value="1"/>
</dbReference>
<feature type="domain" description="HTH luxR-type" evidence="3">
    <location>
        <begin position="136"/>
        <end position="201"/>
    </location>
</feature>
<dbReference type="GO" id="GO:0003677">
    <property type="term" value="F:DNA binding"/>
    <property type="evidence" value="ECO:0007669"/>
    <property type="project" value="UniProtKB-KW"/>
</dbReference>
<dbReference type="Gene3D" id="3.40.50.2300">
    <property type="match status" value="1"/>
</dbReference>
<evidence type="ECO:0000259" key="4">
    <source>
        <dbReference type="PROSITE" id="PS50110"/>
    </source>
</evidence>
<gene>
    <name evidence="5" type="ORF">METZ01_LOCUS404721</name>
</gene>
<sequence>MVSNSPLNLVIADKNTLLLKGLTEMFKQDERFNVRATATDGERFLELVDRVIFDIGIIGWKMPFSDGRQVLTNLRERESSIRVVVYSGANVARHVRSLGGAGFYSKSKPPEGLIDVICQVGQGNSIFPYEKQQAKNDERVSSLTVRELDILEVLAQGHANWKIAKIFNISTNTVKFHLKNIYEKVHVDNRTQAVAFYNQFYKEEE</sequence>
<keyword evidence="1" id="KW-0597">Phosphoprotein</keyword>
<dbReference type="AlphaFoldDB" id="A0A382VZB1"/>
<evidence type="ECO:0000313" key="5">
    <source>
        <dbReference type="EMBL" id="SVD51867.1"/>
    </source>
</evidence>
<name>A0A382VZB1_9ZZZZ</name>
<dbReference type="InterPro" id="IPR011006">
    <property type="entry name" value="CheY-like_superfamily"/>
</dbReference>
<dbReference type="InterPro" id="IPR001789">
    <property type="entry name" value="Sig_transdc_resp-reg_receiver"/>
</dbReference>
<organism evidence="5">
    <name type="scientific">marine metagenome</name>
    <dbReference type="NCBI Taxonomy" id="408172"/>
    <lineage>
        <taxon>unclassified sequences</taxon>
        <taxon>metagenomes</taxon>
        <taxon>ecological metagenomes</taxon>
    </lineage>
</organism>
<dbReference type="PANTHER" id="PTHR45566:SF2">
    <property type="entry name" value="NARL SUBFAMILY"/>
    <property type="match status" value="1"/>
</dbReference>
<dbReference type="GO" id="GO:0006355">
    <property type="term" value="P:regulation of DNA-templated transcription"/>
    <property type="evidence" value="ECO:0007669"/>
    <property type="project" value="InterPro"/>
</dbReference>
<dbReference type="CDD" id="cd17535">
    <property type="entry name" value="REC_NarL-like"/>
    <property type="match status" value="1"/>
</dbReference>
<dbReference type="CDD" id="cd06170">
    <property type="entry name" value="LuxR_C_like"/>
    <property type="match status" value="1"/>
</dbReference>
<dbReference type="GO" id="GO:0000160">
    <property type="term" value="P:phosphorelay signal transduction system"/>
    <property type="evidence" value="ECO:0007669"/>
    <property type="project" value="InterPro"/>
</dbReference>